<feature type="region of interest" description="Disordered" evidence="6">
    <location>
        <begin position="1"/>
        <end position="57"/>
    </location>
</feature>
<dbReference type="GO" id="GO:0003677">
    <property type="term" value="F:DNA binding"/>
    <property type="evidence" value="ECO:0007669"/>
    <property type="project" value="UniProtKB-KW"/>
</dbReference>
<dbReference type="SMART" id="SM00380">
    <property type="entry name" value="AP2"/>
    <property type="match status" value="2"/>
</dbReference>
<dbReference type="InterPro" id="IPR036955">
    <property type="entry name" value="AP2/ERF_dom_sf"/>
</dbReference>
<feature type="domain" description="AP2/ERF" evidence="7">
    <location>
        <begin position="141"/>
        <end position="197"/>
    </location>
</feature>
<dbReference type="GO" id="GO:0005634">
    <property type="term" value="C:nucleus"/>
    <property type="evidence" value="ECO:0007669"/>
    <property type="project" value="UniProtKB-SubCell"/>
</dbReference>
<name>Q00WX4_OSTTA</name>
<evidence type="ECO:0000256" key="5">
    <source>
        <dbReference type="ARBA" id="ARBA00023242"/>
    </source>
</evidence>
<dbReference type="CDD" id="cd00018">
    <property type="entry name" value="AP2"/>
    <property type="match status" value="1"/>
</dbReference>
<feature type="domain" description="AP2/ERF" evidence="7">
    <location>
        <begin position="53"/>
        <end position="110"/>
    </location>
</feature>
<sequence>MPASSRNRRRGDLSEHPVGIIATPGSNENLNAPSTSGTKRKHNQNENSSTSTKFRGVTRSGNNYRAFIAREGKRYTLGQFTSAEAAAEAWDRASLTLGGTPKNFDEARYERERAKLIDPSYTIDDLRREYGMGAVVKAKSSYRGVTRDMRSGKWRAEIHRDGASLSLGVYESEREAAEAFDRAVLAVKGPNGKTNFSPENYPERLIPKTLEEYRDSLANLKTRKGGGKATSKYEGVRRYVHEWKNGEVTVKWRVELTINGKKKQIGYFKTEEEAAREVERRRFELKQS</sequence>
<dbReference type="EMBL" id="CAID01000013">
    <property type="protein sequence ID" value="CAL56537.1"/>
    <property type="molecule type" value="Genomic_DNA"/>
</dbReference>
<evidence type="ECO:0000313" key="8">
    <source>
        <dbReference type="EMBL" id="CAL56537.1"/>
    </source>
</evidence>
<dbReference type="EMBL" id="KZ155784">
    <property type="protein sequence ID" value="OUS46306.1"/>
    <property type="molecule type" value="Genomic_DNA"/>
</dbReference>
<accession>Q00WX4</accession>
<evidence type="ECO:0000256" key="2">
    <source>
        <dbReference type="ARBA" id="ARBA00023015"/>
    </source>
</evidence>
<comment type="subcellular location">
    <subcellularLocation>
        <location evidence="1">Nucleus</location>
    </subcellularLocation>
</comment>
<protein>
    <submittedName>
        <fullName evidence="9">Activator of sporamin LUC 1</fullName>
    </submittedName>
    <submittedName>
        <fullName evidence="8">DNA-binding domain</fullName>
    </submittedName>
</protein>
<feature type="domain" description="AP2/ERF" evidence="7">
    <location>
        <begin position="232"/>
        <end position="288"/>
    </location>
</feature>
<dbReference type="PROSITE" id="PS51032">
    <property type="entry name" value="AP2_ERF"/>
    <property type="match status" value="3"/>
</dbReference>
<gene>
    <name evidence="9" type="ORF">BE221DRAFT_11092</name>
    <name evidence="8" type="ORF">OT_ostta13g02000</name>
</gene>
<feature type="compositionally biased region" description="Polar residues" evidence="6">
    <location>
        <begin position="24"/>
        <end position="37"/>
    </location>
</feature>
<dbReference type="OrthoDB" id="550275at2759"/>
<keyword evidence="4" id="KW-0804">Transcription</keyword>
<dbReference type="InterPro" id="IPR001471">
    <property type="entry name" value="AP2/ERF_dom"/>
</dbReference>
<dbReference type="PANTHER" id="PTHR32467:SF90">
    <property type="entry name" value="AP2-LIKE ETHYLENE-RESPONSIVE TRANSCRIPTION FACTOR AIL1"/>
    <property type="match status" value="1"/>
</dbReference>
<evidence type="ECO:0000313" key="9">
    <source>
        <dbReference type="EMBL" id="OUS46306.1"/>
    </source>
</evidence>
<accession>A0A454Y617</accession>
<reference evidence="8 10" key="1">
    <citation type="journal article" date="2006" name="Proc. Natl. Acad. Sci. U.S.A.">
        <title>Genome analysis of the smallest free-living eukaryote Ostreococcus tauri unveils many unique features.</title>
        <authorList>
            <person name="Derelle E."/>
            <person name="Ferraz C."/>
            <person name="Rombauts S."/>
            <person name="Rouze P."/>
            <person name="Worden A.Z."/>
            <person name="Robbens S."/>
            <person name="Partensky F."/>
            <person name="Degroeve S."/>
            <person name="Echeynie S."/>
            <person name="Cooke R."/>
            <person name="Saeys Y."/>
            <person name="Wuyts J."/>
            <person name="Jabbari K."/>
            <person name="Bowler C."/>
            <person name="Panaud O."/>
            <person name="Piegu B."/>
            <person name="Ball S.G."/>
            <person name="Ral J.-P."/>
            <person name="Bouget F.-Y."/>
            <person name="Piganeau G."/>
            <person name="De Baets B."/>
            <person name="Picard A."/>
            <person name="Delseny M."/>
            <person name="Demaille J."/>
            <person name="Van de Peer Y."/>
            <person name="Moreau H."/>
        </authorList>
    </citation>
    <scope>NUCLEOTIDE SEQUENCE [LARGE SCALE GENOMIC DNA]</scope>
    <source>
        <strain evidence="8 10">OTTH0595</strain>
    </source>
</reference>
<dbReference type="Gene3D" id="3.30.730.10">
    <property type="entry name" value="AP2/ERF domain"/>
    <property type="match status" value="3"/>
</dbReference>
<evidence type="ECO:0000256" key="6">
    <source>
        <dbReference type="SAM" id="MobiDB-lite"/>
    </source>
</evidence>
<dbReference type="GeneID" id="9837481"/>
<feature type="compositionally biased region" description="Polar residues" evidence="6">
    <location>
        <begin position="45"/>
        <end position="57"/>
    </location>
</feature>
<dbReference type="GO" id="GO:0003700">
    <property type="term" value="F:DNA-binding transcription factor activity"/>
    <property type="evidence" value="ECO:0007669"/>
    <property type="project" value="InterPro"/>
</dbReference>
<reference evidence="8" key="2">
    <citation type="journal article" date="2014" name="BMC Genomics">
        <title>An improved genome of the model marine alga Ostreococcus tauri unfolds by assessing Illumina de novo assemblies.</title>
        <authorList>
            <person name="Blanc-Mathieu R."/>
            <person name="Verhelst B."/>
            <person name="Derelle E."/>
            <person name="Rombauts S."/>
            <person name="Bouget F.Y."/>
            <person name="Carre I."/>
            <person name="Chateau A."/>
            <person name="Eyre-Walker A."/>
            <person name="Grimsley N."/>
            <person name="Moreau H."/>
            <person name="Piegu B."/>
            <person name="Rivals E."/>
            <person name="Schackwitz W."/>
            <person name="Van de Peer Y."/>
            <person name="Piganeau G."/>
        </authorList>
    </citation>
    <scope>NUCLEOTIDE SEQUENCE</scope>
    <source>
        <strain evidence="8">RCC4221</strain>
    </source>
</reference>
<organism evidence="8 10">
    <name type="scientific">Ostreococcus tauri</name>
    <name type="common">Marine green alga</name>
    <dbReference type="NCBI Taxonomy" id="70448"/>
    <lineage>
        <taxon>Eukaryota</taxon>
        <taxon>Viridiplantae</taxon>
        <taxon>Chlorophyta</taxon>
        <taxon>Mamiellophyceae</taxon>
        <taxon>Mamiellales</taxon>
        <taxon>Bathycoccaceae</taxon>
        <taxon>Ostreococcus</taxon>
    </lineage>
</organism>
<dbReference type="InParanoid" id="Q00WX4"/>
<keyword evidence="2" id="KW-0805">Transcription regulation</keyword>
<evidence type="ECO:0000256" key="1">
    <source>
        <dbReference type="ARBA" id="ARBA00004123"/>
    </source>
</evidence>
<dbReference type="OMA" id="AMINSEG"/>
<dbReference type="Proteomes" id="UP000195557">
    <property type="component" value="Unassembled WGS sequence"/>
</dbReference>
<dbReference type="InterPro" id="IPR016177">
    <property type="entry name" value="DNA-bd_dom_sf"/>
</dbReference>
<dbReference type="STRING" id="70448.Q00WX4"/>
<dbReference type="Proteomes" id="UP000009170">
    <property type="component" value="Unassembled WGS sequence"/>
</dbReference>
<keyword evidence="5" id="KW-0539">Nucleus</keyword>
<reference evidence="9" key="3">
    <citation type="submission" date="2017-04" db="EMBL/GenBank/DDBJ databases">
        <title>Population genomics of picophytoplankton unveils novel chromosome hypervariability.</title>
        <authorList>
            <consortium name="DOE Joint Genome Institute"/>
            <person name="Blanc-Mathieu R."/>
            <person name="Krasovec M."/>
            <person name="Hebrard M."/>
            <person name="Yau S."/>
            <person name="Desgranges E."/>
            <person name="Martin J."/>
            <person name="Schackwitz W."/>
            <person name="Kuo A."/>
            <person name="Salin G."/>
            <person name="Donnadieu C."/>
            <person name="Desdevises Y."/>
            <person name="Sanchez-Ferandin S."/>
            <person name="Moreau H."/>
            <person name="Rivals E."/>
            <person name="Grigoriev I.V."/>
            <person name="Grimsley N."/>
            <person name="Eyre-Walker A."/>
            <person name="Piganeau G."/>
        </authorList>
    </citation>
    <scope>NUCLEOTIDE SEQUENCE [LARGE SCALE GENOMIC DNA]</scope>
    <source>
        <strain evidence="9">RCC 1115</strain>
    </source>
</reference>
<proteinExistence type="predicted"/>
<dbReference type="AlphaFoldDB" id="Q00WX4"/>
<evidence type="ECO:0000259" key="7">
    <source>
        <dbReference type="PROSITE" id="PS51032"/>
    </source>
</evidence>
<dbReference type="KEGG" id="ota:OT_ostta13g02000"/>
<evidence type="ECO:0000313" key="10">
    <source>
        <dbReference type="Proteomes" id="UP000009170"/>
    </source>
</evidence>
<evidence type="ECO:0000256" key="3">
    <source>
        <dbReference type="ARBA" id="ARBA00023125"/>
    </source>
</evidence>
<accession>A0A1Y5I9W6</accession>
<dbReference type="RefSeq" id="XP_003082680.1">
    <property type="nucleotide sequence ID" value="XM_003082632.1"/>
</dbReference>
<keyword evidence="10" id="KW-1185">Reference proteome</keyword>
<keyword evidence="3 8" id="KW-0238">DNA-binding</keyword>
<evidence type="ECO:0000256" key="4">
    <source>
        <dbReference type="ARBA" id="ARBA00023163"/>
    </source>
</evidence>
<dbReference type="SUPFAM" id="SSF54171">
    <property type="entry name" value="DNA-binding domain"/>
    <property type="match status" value="2"/>
</dbReference>
<dbReference type="PANTHER" id="PTHR32467">
    <property type="entry name" value="AP2-LIKE ETHYLENE-RESPONSIVE TRANSCRIPTION FACTOR"/>
    <property type="match status" value="1"/>
</dbReference>